<organism evidence="1">
    <name type="scientific">Aquifex aeolicus</name>
    <dbReference type="NCBI Taxonomy" id="63363"/>
    <lineage>
        <taxon>Bacteria</taxon>
        <taxon>Pseudomonadati</taxon>
        <taxon>Aquificota</taxon>
        <taxon>Aquificia</taxon>
        <taxon>Aquificales</taxon>
        <taxon>Aquificaceae</taxon>
        <taxon>Aquifex</taxon>
    </lineage>
</organism>
<evidence type="ECO:0000313" key="1">
    <source>
        <dbReference type="EMBL" id="HHJ63356.1"/>
    </source>
</evidence>
<dbReference type="EMBL" id="DRNB01000010">
    <property type="protein sequence ID" value="HHJ63356.1"/>
    <property type="molecule type" value="Genomic_DNA"/>
</dbReference>
<accession>A0A7C5PYF6</accession>
<comment type="caution">
    <text evidence="1">The sequence shown here is derived from an EMBL/GenBank/DDBJ whole genome shotgun (WGS) entry which is preliminary data.</text>
</comment>
<sequence>MRRVYVRELKVYDALTDELVAEGFDRLEQIARYCYDNRLELPLHSKFGTFLRDAEGRFLYRGTHPGDFETADGEIVEGLSICPVCAGLAQPRSEGECMICTLCGFEFQCIPPQEEIGEVD</sequence>
<reference evidence="1" key="1">
    <citation type="journal article" date="2020" name="mSystems">
        <title>Genome- and Community-Level Interaction Insights into Carbon Utilization and Element Cycling Functions of Hydrothermarchaeota in Hydrothermal Sediment.</title>
        <authorList>
            <person name="Zhou Z."/>
            <person name="Liu Y."/>
            <person name="Xu W."/>
            <person name="Pan J."/>
            <person name="Luo Z.H."/>
            <person name="Li M."/>
        </authorList>
    </citation>
    <scope>NUCLEOTIDE SEQUENCE [LARGE SCALE GENOMIC DNA]</scope>
    <source>
        <strain evidence="1">HyVt-501</strain>
    </source>
</reference>
<proteinExistence type="predicted"/>
<dbReference type="Proteomes" id="UP000885792">
    <property type="component" value="Unassembled WGS sequence"/>
</dbReference>
<name>A0A7C5PYF6_AQUAO</name>
<dbReference type="AlphaFoldDB" id="A0A7C5PYF6"/>
<protein>
    <submittedName>
        <fullName evidence="1">Uncharacterized protein</fullName>
    </submittedName>
</protein>
<gene>
    <name evidence="1" type="ORF">ENJ61_00455</name>
</gene>